<evidence type="ECO:0000313" key="3">
    <source>
        <dbReference type="Proteomes" id="UP000054564"/>
    </source>
</evidence>
<dbReference type="AlphaFoldDB" id="A0A0L0VV89"/>
<dbReference type="InterPro" id="IPR046496">
    <property type="entry name" value="DUF6589"/>
</dbReference>
<dbReference type="Proteomes" id="UP000054564">
    <property type="component" value="Unassembled WGS sequence"/>
</dbReference>
<dbReference type="EMBL" id="AJIL01000018">
    <property type="protein sequence ID" value="KNF03214.1"/>
    <property type="molecule type" value="Genomic_DNA"/>
</dbReference>
<organism evidence="2 3">
    <name type="scientific">Puccinia striiformis f. sp. tritici PST-78</name>
    <dbReference type="NCBI Taxonomy" id="1165861"/>
    <lineage>
        <taxon>Eukaryota</taxon>
        <taxon>Fungi</taxon>
        <taxon>Dikarya</taxon>
        <taxon>Basidiomycota</taxon>
        <taxon>Pucciniomycotina</taxon>
        <taxon>Pucciniomycetes</taxon>
        <taxon>Pucciniales</taxon>
        <taxon>Pucciniaceae</taxon>
        <taxon>Puccinia</taxon>
    </lineage>
</organism>
<dbReference type="STRING" id="1165861.A0A0L0VV89"/>
<comment type="caution">
    <text evidence="2">The sequence shown here is derived from an EMBL/GenBank/DDBJ whole genome shotgun (WGS) entry which is preliminary data.</text>
</comment>
<accession>A0A0L0VV89</accession>
<evidence type="ECO:0000259" key="1">
    <source>
        <dbReference type="Pfam" id="PF20231"/>
    </source>
</evidence>
<protein>
    <recommendedName>
        <fullName evidence="1">DUF6589 domain-containing protein</fullName>
    </recommendedName>
</protein>
<sequence>MAVWKSQIAQVLLEHLCVPSDSSTAYSARPPPVEEISHEKPSVHMLKLMDASDNSAEGIGQVFSTIMLQGGLSGNDFYGRLQPMDGDLGTIQNFNSLRSQHTPSPYGEESLKNVIFQLGAAHTLWNISSTIFSHHFGDPSDSKNSGACRGCVTGNGNDNGQIIDTLLLLSVTGFPPLSQAYTNMSQDYISQVLPCI</sequence>
<evidence type="ECO:0000313" key="2">
    <source>
        <dbReference type="EMBL" id="KNF03214.1"/>
    </source>
</evidence>
<proteinExistence type="predicted"/>
<reference evidence="3" key="1">
    <citation type="submission" date="2014-03" db="EMBL/GenBank/DDBJ databases">
        <title>The Genome Sequence of Puccinia striiformis f. sp. tritici PST-78.</title>
        <authorList>
            <consortium name="The Broad Institute Genome Sequencing Platform"/>
            <person name="Cuomo C."/>
            <person name="Hulbert S."/>
            <person name="Chen X."/>
            <person name="Walker B."/>
            <person name="Young S.K."/>
            <person name="Zeng Q."/>
            <person name="Gargeya S."/>
            <person name="Fitzgerald M."/>
            <person name="Haas B."/>
            <person name="Abouelleil A."/>
            <person name="Alvarado L."/>
            <person name="Arachchi H.M."/>
            <person name="Berlin A.M."/>
            <person name="Chapman S.B."/>
            <person name="Goldberg J."/>
            <person name="Griggs A."/>
            <person name="Gujja S."/>
            <person name="Hansen M."/>
            <person name="Howarth C."/>
            <person name="Imamovic A."/>
            <person name="Larimer J."/>
            <person name="McCowan C."/>
            <person name="Montmayeur A."/>
            <person name="Murphy C."/>
            <person name="Neiman D."/>
            <person name="Pearson M."/>
            <person name="Priest M."/>
            <person name="Roberts A."/>
            <person name="Saif S."/>
            <person name="Shea T."/>
            <person name="Sisk P."/>
            <person name="Sykes S."/>
            <person name="Wortman J."/>
            <person name="Nusbaum C."/>
            <person name="Birren B."/>
        </authorList>
    </citation>
    <scope>NUCLEOTIDE SEQUENCE [LARGE SCALE GENOMIC DNA]</scope>
    <source>
        <strain evidence="3">race PST-78</strain>
    </source>
</reference>
<feature type="domain" description="DUF6589" evidence="1">
    <location>
        <begin position="3"/>
        <end position="146"/>
    </location>
</feature>
<keyword evidence="3" id="KW-1185">Reference proteome</keyword>
<dbReference type="Pfam" id="PF20231">
    <property type="entry name" value="DUF6589"/>
    <property type="match status" value="1"/>
</dbReference>
<name>A0A0L0VV89_9BASI</name>
<gene>
    <name evidence="2" type="ORF">PSTG_03479</name>
</gene>